<dbReference type="Proteomes" id="UP001501576">
    <property type="component" value="Unassembled WGS sequence"/>
</dbReference>
<comment type="caution">
    <text evidence="1">The sequence shown here is derived from an EMBL/GenBank/DDBJ whole genome shotgun (WGS) entry which is preliminary data.</text>
</comment>
<gene>
    <name evidence="1" type="ORF">GCM10010390_52920</name>
</gene>
<reference evidence="1 2" key="1">
    <citation type="journal article" date="2019" name="Int. J. Syst. Evol. Microbiol.">
        <title>The Global Catalogue of Microorganisms (GCM) 10K type strain sequencing project: providing services to taxonomists for standard genome sequencing and annotation.</title>
        <authorList>
            <consortium name="The Broad Institute Genomics Platform"/>
            <consortium name="The Broad Institute Genome Sequencing Center for Infectious Disease"/>
            <person name="Wu L."/>
            <person name="Ma J."/>
        </authorList>
    </citation>
    <scope>NUCLEOTIDE SEQUENCE [LARGE SCALE GENOMIC DNA]</scope>
    <source>
        <strain evidence="1 2">JCM 5052</strain>
    </source>
</reference>
<dbReference type="EMBL" id="BAAABZ010000050">
    <property type="protein sequence ID" value="GAA0544236.1"/>
    <property type="molecule type" value="Genomic_DNA"/>
</dbReference>
<name>A0ABN1DI51_9ACTN</name>
<evidence type="ECO:0000313" key="2">
    <source>
        <dbReference type="Proteomes" id="UP001501576"/>
    </source>
</evidence>
<accession>A0ABN1DI51</accession>
<proteinExistence type="predicted"/>
<evidence type="ECO:0000313" key="1">
    <source>
        <dbReference type="EMBL" id="GAA0544236.1"/>
    </source>
</evidence>
<organism evidence="1 2">
    <name type="scientific">Streptomyces mordarskii</name>
    <dbReference type="NCBI Taxonomy" id="1226758"/>
    <lineage>
        <taxon>Bacteria</taxon>
        <taxon>Bacillati</taxon>
        <taxon>Actinomycetota</taxon>
        <taxon>Actinomycetes</taxon>
        <taxon>Kitasatosporales</taxon>
        <taxon>Streptomycetaceae</taxon>
        <taxon>Streptomyces</taxon>
    </lineage>
</organism>
<keyword evidence="2" id="KW-1185">Reference proteome</keyword>
<sequence length="81" mass="8509">MLTQPRLGPPPGRGHPLRIVTHADTLSAAVSTTMSITGWRTSSVSVRSAPTGRPAHVAKGFGTHKEALRDWAARLRSAAAA</sequence>
<protein>
    <submittedName>
        <fullName evidence="1">Uncharacterized protein</fullName>
    </submittedName>
</protein>